<dbReference type="Pfam" id="PF07738">
    <property type="entry name" value="Sad1_UNC"/>
    <property type="match status" value="1"/>
</dbReference>
<evidence type="ECO:0000313" key="5">
    <source>
        <dbReference type="EMBL" id="CAG5089782.1"/>
    </source>
</evidence>
<feature type="region of interest" description="Disordered" evidence="3">
    <location>
        <begin position="686"/>
        <end position="745"/>
    </location>
</feature>
<dbReference type="InterPro" id="IPR012919">
    <property type="entry name" value="SUN_dom"/>
</dbReference>
<evidence type="ECO:0000256" key="1">
    <source>
        <dbReference type="ARBA" id="ARBA00005965"/>
    </source>
</evidence>
<dbReference type="EMBL" id="OU015568">
    <property type="protein sequence ID" value="CAG5089782.1"/>
    <property type="molecule type" value="Genomic_DNA"/>
</dbReference>
<dbReference type="InterPro" id="IPR040455">
    <property type="entry name" value="Atg6_BARA"/>
</dbReference>
<dbReference type="PANTHER" id="PTHR12768">
    <property type="entry name" value="BECLIN 1"/>
    <property type="match status" value="1"/>
</dbReference>
<dbReference type="Pfam" id="PF04111">
    <property type="entry name" value="APG6"/>
    <property type="match status" value="1"/>
</dbReference>
<dbReference type="PROSITE" id="PS51469">
    <property type="entry name" value="SUN"/>
    <property type="match status" value="1"/>
</dbReference>
<feature type="coiled-coil region" evidence="2">
    <location>
        <begin position="35"/>
        <end position="131"/>
    </location>
</feature>
<name>A0ABN7S462_OIKDI</name>
<feature type="compositionally biased region" description="Low complexity" evidence="3">
    <location>
        <begin position="726"/>
        <end position="737"/>
    </location>
</feature>
<dbReference type="PANTHER" id="PTHR12768:SF4">
    <property type="entry name" value="BECLIN-1"/>
    <property type="match status" value="1"/>
</dbReference>
<evidence type="ECO:0000256" key="2">
    <source>
        <dbReference type="SAM" id="Coils"/>
    </source>
</evidence>
<organism evidence="5 6">
    <name type="scientific">Oikopleura dioica</name>
    <name type="common">Tunicate</name>
    <dbReference type="NCBI Taxonomy" id="34765"/>
    <lineage>
        <taxon>Eukaryota</taxon>
        <taxon>Metazoa</taxon>
        <taxon>Chordata</taxon>
        <taxon>Tunicata</taxon>
        <taxon>Appendicularia</taxon>
        <taxon>Copelata</taxon>
        <taxon>Oikopleuridae</taxon>
        <taxon>Oikopleura</taxon>
    </lineage>
</organism>
<feature type="domain" description="SUN" evidence="4">
    <location>
        <begin position="398"/>
        <end position="559"/>
    </location>
</feature>
<evidence type="ECO:0000313" key="6">
    <source>
        <dbReference type="Proteomes" id="UP001158576"/>
    </source>
</evidence>
<reference evidence="5 6" key="1">
    <citation type="submission" date="2021-04" db="EMBL/GenBank/DDBJ databases">
        <authorList>
            <person name="Bliznina A."/>
        </authorList>
    </citation>
    <scope>NUCLEOTIDE SEQUENCE [LARGE SCALE GENOMIC DNA]</scope>
</reference>
<dbReference type="Proteomes" id="UP001158576">
    <property type="component" value="Chromosome PAR"/>
</dbReference>
<evidence type="ECO:0000259" key="4">
    <source>
        <dbReference type="PROSITE" id="PS51469"/>
    </source>
</evidence>
<evidence type="ECO:0000256" key="3">
    <source>
        <dbReference type="SAM" id="MobiDB-lite"/>
    </source>
</evidence>
<comment type="similarity">
    <text evidence="1">Belongs to the beclin family.</text>
</comment>
<dbReference type="InterPro" id="IPR038274">
    <property type="entry name" value="Atg6/Beclin_C_sf"/>
</dbReference>
<dbReference type="InterPro" id="IPR007243">
    <property type="entry name" value="Atg6/Beclin"/>
</dbReference>
<proteinExistence type="inferred from homology"/>
<dbReference type="Gene3D" id="1.10.418.40">
    <property type="entry name" value="Autophagy protein 6/Beclin 1"/>
    <property type="match status" value="1"/>
</dbReference>
<keyword evidence="6" id="KW-1185">Reference proteome</keyword>
<keyword evidence="2" id="KW-0175">Coiled coil</keyword>
<accession>A0ABN7S462</accession>
<sequence>MPDLLDSGGSTESSQFSRKGKIDLESCAACNKLLAIELQKRIDEVEEDTQHYKTAIEAFGKDFEDDEDVDQVELELKELEKQEAEQRKRLDQAMNEFESYRSEVTKLKSEVSELKDKEYELEKEYATLKARMFQAEEVSISTNLQNRALQAHVQRLKSTTPLAAAFHISRKGKFGVINGLRLGWSESEEVPWNEIAAAWGQTALLTVAVAKKLKMEKFERFTLVPLGEKSFIEDEKGNRLPLYTSRSVKSRVFGERGFDSGVSAYLDILCQIRDKMASSGITWPYKIEKGQIQKTNSSNQWYPVKFSFSSGDQWTTKPVEEAAERTRRAIELEEEQTNDEPVAEEVRPGEYAPASAEDDSNIVPEQVNVETFNNVVSRLETDGQGTVDDVEEDDALVEARIDEEQKETWKLTSKTTKNFASDSCGARIEKSAPDVTGAKNVINNDFDKYAKAPIDKKFAFTVELCEEIQIQRLFIGVNELFASRPSKFSLQAADKVKSEWHFLGVFDIEPSGKSNLLKENFNVTMTHQYFKFVKYEALEYSGDEPFSVLTSLQVFGFPIDAQRSNDYEDDEEDADQEGEAVPVATGESGVKNIINGIKKILTGAPVGNDGLTEPEDLIAHRELRAELSSCHWNALVHRSTTNIKANIHCALLIPLFSSCNFGCNVYADADFNSPLTERIVNQRVTHISPPAESDQSTGTMSERAEQQILNNNKPEMAAKSSPPVASNSTNSSPKPNSGAPKERVD</sequence>
<protein>
    <submittedName>
        <fullName evidence="5">Oidioi.mRNA.OKI2018_I69.PAR.g12347.t1.cds</fullName>
    </submittedName>
</protein>
<gene>
    <name evidence="5" type="ORF">OKIOD_LOCUS3905</name>
</gene>